<feature type="compositionally biased region" description="Basic and acidic residues" evidence="1">
    <location>
        <begin position="130"/>
        <end position="139"/>
    </location>
</feature>
<reference evidence="3 4" key="1">
    <citation type="submission" date="2020-04" db="EMBL/GenBank/DDBJ databases">
        <title>Enterovirga sp. isolate from soil.</title>
        <authorList>
            <person name="Chea S."/>
            <person name="Kim D.-U."/>
        </authorList>
    </citation>
    <scope>NUCLEOTIDE SEQUENCE [LARGE SCALE GENOMIC DNA]</scope>
    <source>
        <strain evidence="3 4">DB1703</strain>
    </source>
</reference>
<dbReference type="Proteomes" id="UP000564885">
    <property type="component" value="Unassembled WGS sequence"/>
</dbReference>
<proteinExistence type="predicted"/>
<feature type="region of interest" description="Disordered" evidence="1">
    <location>
        <begin position="1"/>
        <end position="39"/>
    </location>
</feature>
<keyword evidence="4" id="KW-1185">Reference proteome</keyword>
<feature type="compositionally biased region" description="Basic and acidic residues" evidence="1">
    <location>
        <begin position="315"/>
        <end position="332"/>
    </location>
</feature>
<evidence type="ECO:0000313" key="3">
    <source>
        <dbReference type="EMBL" id="NNM74074.1"/>
    </source>
</evidence>
<comment type="caution">
    <text evidence="3">The sequence shown here is derived from an EMBL/GenBank/DDBJ whole genome shotgun (WGS) entry which is preliminary data.</text>
</comment>
<keyword evidence="2" id="KW-0812">Transmembrane</keyword>
<organism evidence="3 4">
    <name type="scientific">Enterovirga aerilata</name>
    <dbReference type="NCBI Taxonomy" id="2730920"/>
    <lineage>
        <taxon>Bacteria</taxon>
        <taxon>Pseudomonadati</taxon>
        <taxon>Pseudomonadota</taxon>
        <taxon>Alphaproteobacteria</taxon>
        <taxon>Hyphomicrobiales</taxon>
        <taxon>Methylobacteriaceae</taxon>
        <taxon>Enterovirga</taxon>
    </lineage>
</organism>
<evidence type="ECO:0000313" key="4">
    <source>
        <dbReference type="Proteomes" id="UP000564885"/>
    </source>
</evidence>
<feature type="region of interest" description="Disordered" evidence="1">
    <location>
        <begin position="367"/>
        <end position="390"/>
    </location>
</feature>
<evidence type="ECO:0000256" key="2">
    <source>
        <dbReference type="SAM" id="Phobius"/>
    </source>
</evidence>
<protein>
    <submittedName>
        <fullName evidence="3">Uncharacterized protein</fullName>
    </submittedName>
</protein>
<dbReference type="RefSeq" id="WP_171219499.1">
    <property type="nucleotide sequence ID" value="NZ_JABEPP010000004.1"/>
</dbReference>
<sequence>MTRARLEVSTPASRTERRPPERGGPGGVSKLPALASDTSEADRLLDGLAQRGTRRAQALRHRRTAVATVCAAALLAGLAGTELAFRSRPEVGQSLPEPGRTSQVERPAGQAAGPAKLSDLTGQSTPAAARDSERAEFESRIAQARAEADRAARAATAQNEALAAALAARSAELAEARQALDRLAAERKGAAEQASRDLAAEKAAAQVLRGQLERDRARLKEVEEQLAASSRQQAERVNAQSAAAALSAEAASAATEKTRQLEAKLAGAEREATGLRAALETQRANLARAEANLADAGRQRAASEEAAAQSAAARRSAEDAARALSERLRQEQTRAAGGQRQLDGLRVSLEAERSNIQDLEAKLAEAVRNRGRSEDALAQQSAARREADKTARAAAERLRVEEARAEASEARLRELQAGLDGKDVELRQLEARLAEIGRDQAKVSSERDDAVAQAARAAGDLDGIRSGTAEILAWLEGRLRAMLLDPVGSERATGERQASAGAPAPADPAIRDGLARIAALLELRAGEARALRDRLQARLSQGMVRLSSPLQDLNAVWTGAGPQTAIFSKTLALPDAPSVQEARHAAPPAEDPRPQPHTEETIAPQVDGTAVLARAESFLARGDLVGARLLLEHAAGAGHALALFKLAETYDPRNPILRRMGGALADRVRAMQLYADAASAGFKGAEDRIAALR</sequence>
<gene>
    <name evidence="3" type="ORF">HJG44_16995</name>
</gene>
<feature type="transmembrane region" description="Helical" evidence="2">
    <location>
        <begin position="64"/>
        <end position="85"/>
    </location>
</feature>
<feature type="compositionally biased region" description="Low complexity" evidence="1">
    <location>
        <begin position="304"/>
        <end position="314"/>
    </location>
</feature>
<feature type="compositionally biased region" description="Basic and acidic residues" evidence="1">
    <location>
        <begin position="590"/>
        <end position="600"/>
    </location>
</feature>
<keyword evidence="2" id="KW-0472">Membrane</keyword>
<name>A0A849I8G0_9HYPH</name>
<feature type="region of interest" description="Disordered" evidence="1">
    <location>
        <begin position="577"/>
        <end position="600"/>
    </location>
</feature>
<evidence type="ECO:0000256" key="1">
    <source>
        <dbReference type="SAM" id="MobiDB-lite"/>
    </source>
</evidence>
<feature type="region of interest" description="Disordered" evidence="1">
    <location>
        <begin position="297"/>
        <end position="339"/>
    </location>
</feature>
<keyword evidence="2" id="KW-1133">Transmembrane helix</keyword>
<feature type="region of interest" description="Disordered" evidence="1">
    <location>
        <begin position="89"/>
        <end position="140"/>
    </location>
</feature>
<dbReference type="AlphaFoldDB" id="A0A849I8G0"/>
<accession>A0A849I8G0</accession>
<dbReference type="EMBL" id="JABEPP010000004">
    <property type="protein sequence ID" value="NNM74074.1"/>
    <property type="molecule type" value="Genomic_DNA"/>
</dbReference>